<dbReference type="OrthoDB" id="735382at2"/>
<feature type="transmembrane region" description="Helical" evidence="1">
    <location>
        <begin position="152"/>
        <end position="170"/>
    </location>
</feature>
<evidence type="ECO:0008006" key="4">
    <source>
        <dbReference type="Google" id="ProtNLM"/>
    </source>
</evidence>
<keyword evidence="1" id="KW-1133">Transmembrane helix</keyword>
<feature type="transmembrane region" description="Helical" evidence="1">
    <location>
        <begin position="247"/>
        <end position="264"/>
    </location>
</feature>
<keyword evidence="1" id="KW-0812">Transmembrane</keyword>
<proteinExistence type="predicted"/>
<feature type="transmembrane region" description="Helical" evidence="1">
    <location>
        <begin position="226"/>
        <end position="242"/>
    </location>
</feature>
<keyword evidence="1" id="KW-0472">Membrane</keyword>
<dbReference type="EMBL" id="JSYN01000006">
    <property type="protein sequence ID" value="KIA95242.1"/>
    <property type="molecule type" value="Genomic_DNA"/>
</dbReference>
<feature type="transmembrane region" description="Helical" evidence="1">
    <location>
        <begin position="176"/>
        <end position="196"/>
    </location>
</feature>
<name>A0A0C1FQN0_9SPHI</name>
<organism evidence="2 3">
    <name type="scientific">Pedobacter kyungheensis</name>
    <dbReference type="NCBI Taxonomy" id="1069985"/>
    <lineage>
        <taxon>Bacteria</taxon>
        <taxon>Pseudomonadati</taxon>
        <taxon>Bacteroidota</taxon>
        <taxon>Sphingobacteriia</taxon>
        <taxon>Sphingobacteriales</taxon>
        <taxon>Sphingobacteriaceae</taxon>
        <taxon>Pedobacter</taxon>
    </lineage>
</organism>
<feature type="transmembrane region" description="Helical" evidence="1">
    <location>
        <begin position="445"/>
        <end position="462"/>
    </location>
</feature>
<comment type="caution">
    <text evidence="2">The sequence shown here is derived from an EMBL/GenBank/DDBJ whole genome shotgun (WGS) entry which is preliminary data.</text>
</comment>
<dbReference type="Proteomes" id="UP000031246">
    <property type="component" value="Unassembled WGS sequence"/>
</dbReference>
<evidence type="ECO:0000313" key="2">
    <source>
        <dbReference type="EMBL" id="KIA95242.1"/>
    </source>
</evidence>
<feature type="transmembrane region" description="Helical" evidence="1">
    <location>
        <begin position="414"/>
        <end position="433"/>
    </location>
</feature>
<dbReference type="RefSeq" id="WP_039473921.1">
    <property type="nucleotide sequence ID" value="NZ_JSYN01000006.1"/>
</dbReference>
<feature type="transmembrane region" description="Helical" evidence="1">
    <location>
        <begin position="65"/>
        <end position="87"/>
    </location>
</feature>
<dbReference type="NCBIfam" id="NF046084">
    <property type="entry name" value="XrtY_assoc_Wzy"/>
    <property type="match status" value="1"/>
</dbReference>
<gene>
    <name evidence="2" type="ORF">OC25_07210</name>
</gene>
<dbReference type="AlphaFoldDB" id="A0A0C1FQN0"/>
<evidence type="ECO:0000256" key="1">
    <source>
        <dbReference type="SAM" id="Phobius"/>
    </source>
</evidence>
<feature type="transmembrane region" description="Helical" evidence="1">
    <location>
        <begin position="30"/>
        <end position="53"/>
    </location>
</feature>
<keyword evidence="3" id="KW-1185">Reference proteome</keyword>
<evidence type="ECO:0000313" key="3">
    <source>
        <dbReference type="Proteomes" id="UP000031246"/>
    </source>
</evidence>
<accession>A0A0C1FQN0</accession>
<feature type="transmembrane region" description="Helical" evidence="1">
    <location>
        <begin position="383"/>
        <end position="402"/>
    </location>
</feature>
<feature type="transmembrane region" description="Helical" evidence="1">
    <location>
        <begin position="7"/>
        <end position="24"/>
    </location>
</feature>
<protein>
    <recommendedName>
        <fullName evidence="4">Oligosaccharide repeat unit polymerase</fullName>
    </recommendedName>
</protein>
<sequence length="470" mass="53777">MQNNNPTRLILTLYFPILIAYLLINSPIISYFVAWFGSLFIFYTTILSPAAIIKTDLPIHKQIMRPIFLTQLIFAGFMCTTSIFYFMDHLGYRYLTEVNYGAQFKESEQTALIASCQRMSLLAHTALVTGILLVQKNNISIKSEKTFDNDDFLIWLSIIVFGIGSLAQKVSGLSQISLPLTLIGISCAAVLFVKGFNTKNIKYLGIGATIFMLNFLHASLSGYKEPIIINIIVIACVFFPYYKKLILYLAIPVTYILLYFLPTYNNTVRQSWSGQISAEEAQSQAFENLNSNNEEQIEETNWGFLTRRLSEIEMFTQFVDYVPSHHPFYEWEIIGNSLEGLIPRVFWPSKPNMETLSMERVYDAGVANKMSAVSAKTRPIVDAYLSFGIPGVFFFMLLYGMLVQHLSDKSEEIFGGYELGCVIMFNSIFQGLWRGNNFEFMFNNIFWGYVIMWILFALLRTIKVLKPTFD</sequence>
<reference evidence="2 3" key="1">
    <citation type="submission" date="2014-10" db="EMBL/GenBank/DDBJ databases">
        <title>Pedobacter Kyungheensis.</title>
        <authorList>
            <person name="Anderson B.M."/>
            <person name="Newman J.D."/>
        </authorList>
    </citation>
    <scope>NUCLEOTIDE SEQUENCE [LARGE SCALE GENOMIC DNA]</scope>
    <source>
        <strain evidence="2 3">KACC 16221</strain>
    </source>
</reference>